<dbReference type="EMBL" id="ABYI02000022">
    <property type="protein sequence ID" value="EEG73931.1"/>
    <property type="molecule type" value="Genomic_DNA"/>
</dbReference>
<keyword evidence="1" id="KW-0812">Transmembrane</keyword>
<keyword evidence="1" id="KW-0472">Membrane</keyword>
<protein>
    <recommendedName>
        <fullName evidence="4">DUF624 domain-containing protein</fullName>
    </recommendedName>
</protein>
<dbReference type="eggNOG" id="ENOG5030J1E">
    <property type="taxonomic scope" value="Bacteria"/>
</dbReference>
<organism evidence="2 3">
    <name type="scientific">[Clostridium] hylemonae DSM 15053</name>
    <dbReference type="NCBI Taxonomy" id="553973"/>
    <lineage>
        <taxon>Bacteria</taxon>
        <taxon>Bacillati</taxon>
        <taxon>Bacillota</taxon>
        <taxon>Clostridia</taxon>
        <taxon>Lachnospirales</taxon>
        <taxon>Lachnospiraceae</taxon>
    </lineage>
</organism>
<keyword evidence="1" id="KW-1133">Transmembrane helix</keyword>
<name>C0C1B7_9FIRM</name>
<gene>
    <name evidence="2" type="ORF">CLOHYLEM_05936</name>
</gene>
<sequence length="205" mass="23075">MEEHTMKVFEYDSSFMKFILLLSRLTVLNIIWLLCCIPVVTAGAATAAQYYTASRILGGSTEVWRNFKTGLRLHWKRSSVIWTAFALLTAVFAAEYYILTTAAVPGKTALLAISGLAFLTAVLIMLWIYPVMINFTGSLGEILFNSFVFTFMYAPITLIAAAFYGVAGFLFIRFNFTKGLFVLFGQSLIVYGILVLFEKVLRKYR</sequence>
<feature type="transmembrane region" description="Helical" evidence="1">
    <location>
        <begin position="80"/>
        <end position="98"/>
    </location>
</feature>
<keyword evidence="3" id="KW-1185">Reference proteome</keyword>
<dbReference type="Pfam" id="PF04854">
    <property type="entry name" value="DUF624"/>
    <property type="match status" value="1"/>
</dbReference>
<reference evidence="2" key="2">
    <citation type="submission" date="2013-06" db="EMBL/GenBank/DDBJ databases">
        <title>Draft genome sequence of Clostridium hylemonae (DSM 15053).</title>
        <authorList>
            <person name="Sudarsanam P."/>
            <person name="Ley R."/>
            <person name="Guruge J."/>
            <person name="Turnbaugh P.J."/>
            <person name="Mahowald M."/>
            <person name="Liep D."/>
            <person name="Gordon J."/>
        </authorList>
    </citation>
    <scope>NUCLEOTIDE SEQUENCE</scope>
    <source>
        <strain evidence="2">DSM 15053</strain>
    </source>
</reference>
<evidence type="ECO:0000256" key="1">
    <source>
        <dbReference type="SAM" id="Phobius"/>
    </source>
</evidence>
<accession>C0C1B7</accession>
<evidence type="ECO:0000313" key="2">
    <source>
        <dbReference type="EMBL" id="EEG73931.1"/>
    </source>
</evidence>
<comment type="caution">
    <text evidence="2">The sequence shown here is derived from an EMBL/GenBank/DDBJ whole genome shotgun (WGS) entry which is preliminary data.</text>
</comment>
<dbReference type="Proteomes" id="UP000004893">
    <property type="component" value="Unassembled WGS sequence"/>
</dbReference>
<evidence type="ECO:0008006" key="4">
    <source>
        <dbReference type="Google" id="ProtNLM"/>
    </source>
</evidence>
<dbReference type="InterPro" id="IPR006938">
    <property type="entry name" value="DUF624"/>
</dbReference>
<feature type="transmembrane region" description="Helical" evidence="1">
    <location>
        <begin position="21"/>
        <end position="45"/>
    </location>
</feature>
<proteinExistence type="predicted"/>
<dbReference type="AlphaFoldDB" id="C0C1B7"/>
<reference evidence="2" key="1">
    <citation type="submission" date="2009-02" db="EMBL/GenBank/DDBJ databases">
        <authorList>
            <person name="Fulton L."/>
            <person name="Clifton S."/>
            <person name="Fulton B."/>
            <person name="Xu J."/>
            <person name="Minx P."/>
            <person name="Pepin K.H."/>
            <person name="Johnson M."/>
            <person name="Bhonagiri V."/>
            <person name="Nash W.E."/>
            <person name="Mardis E.R."/>
            <person name="Wilson R.K."/>
        </authorList>
    </citation>
    <scope>NUCLEOTIDE SEQUENCE [LARGE SCALE GENOMIC DNA]</scope>
    <source>
        <strain evidence="2">DSM 15053</strain>
    </source>
</reference>
<feature type="transmembrane region" description="Helical" evidence="1">
    <location>
        <begin position="149"/>
        <end position="172"/>
    </location>
</feature>
<feature type="transmembrane region" description="Helical" evidence="1">
    <location>
        <begin position="179"/>
        <end position="197"/>
    </location>
</feature>
<dbReference type="STRING" id="553973.CLOHYLEM_05936"/>
<feature type="transmembrane region" description="Helical" evidence="1">
    <location>
        <begin position="110"/>
        <end position="129"/>
    </location>
</feature>
<dbReference type="HOGENOM" id="CLU_081578_2_1_9"/>
<evidence type="ECO:0000313" key="3">
    <source>
        <dbReference type="Proteomes" id="UP000004893"/>
    </source>
</evidence>